<feature type="signal peptide" evidence="1">
    <location>
        <begin position="1"/>
        <end position="22"/>
    </location>
</feature>
<protein>
    <recommendedName>
        <fullName evidence="2">Double Cache domain-containing protein</fullName>
    </recommendedName>
</protein>
<dbReference type="RefSeq" id="WP_094409779.1">
    <property type="nucleotide sequence ID" value="NZ_BMJZ01000002.1"/>
</dbReference>
<gene>
    <name evidence="3" type="ORF">CHR90_14805</name>
</gene>
<dbReference type="Proteomes" id="UP000216361">
    <property type="component" value="Unassembled WGS sequence"/>
</dbReference>
<feature type="chain" id="PRO_5012852607" description="Double Cache domain-containing protein" evidence="1">
    <location>
        <begin position="23"/>
        <end position="152"/>
    </location>
</feature>
<evidence type="ECO:0000313" key="3">
    <source>
        <dbReference type="EMBL" id="OYQ18217.1"/>
    </source>
</evidence>
<dbReference type="AlphaFoldDB" id="A0A255XMM1"/>
<organism evidence="3 4">
    <name type="scientific">Elstera cyanobacteriorum</name>
    <dbReference type="NCBI Taxonomy" id="2022747"/>
    <lineage>
        <taxon>Bacteria</taxon>
        <taxon>Pseudomonadati</taxon>
        <taxon>Pseudomonadota</taxon>
        <taxon>Alphaproteobacteria</taxon>
        <taxon>Rhodospirillales</taxon>
        <taxon>Rhodospirillaceae</taxon>
        <taxon>Elstera</taxon>
    </lineage>
</organism>
<dbReference type="InterPro" id="IPR004010">
    <property type="entry name" value="Double_Cache_2"/>
</dbReference>
<dbReference type="OrthoDB" id="7475012at2"/>
<dbReference type="Pfam" id="PF08269">
    <property type="entry name" value="dCache_2"/>
    <property type="match status" value="1"/>
</dbReference>
<evidence type="ECO:0000259" key="2">
    <source>
        <dbReference type="Pfam" id="PF08269"/>
    </source>
</evidence>
<evidence type="ECO:0000256" key="1">
    <source>
        <dbReference type="SAM" id="SignalP"/>
    </source>
</evidence>
<sequence length="152" mass="16763">MLKLLSAAFVALALLVSSPLIAATPAEQSVEMVNKAIKHYQTVGKDKAFADFGDKTNKEWVDGEWYVLVVDANSGLALAYYDPKMINNPAIPDLKDVEGKFIIREQIAAANKAADGGWVSYVWRNPATAKLAKKQSFAKKFDDKVFVVGYYE</sequence>
<accession>A0A255XMM1</accession>
<feature type="domain" description="Double Cache" evidence="2">
    <location>
        <begin position="60"/>
        <end position="149"/>
    </location>
</feature>
<name>A0A255XMM1_9PROT</name>
<dbReference type="Gene3D" id="3.30.450.20">
    <property type="entry name" value="PAS domain"/>
    <property type="match status" value="1"/>
</dbReference>
<dbReference type="EMBL" id="NOXS01000033">
    <property type="protein sequence ID" value="OYQ18217.1"/>
    <property type="molecule type" value="Genomic_DNA"/>
</dbReference>
<reference evidence="3 4" key="1">
    <citation type="submission" date="2017-07" db="EMBL/GenBank/DDBJ databases">
        <title>Elstera cyanobacteriorum sp. nov., a novel bacterium isolated from cyanobacterial aggregates in a eutrophic lake.</title>
        <authorList>
            <person name="Cai H."/>
        </authorList>
    </citation>
    <scope>NUCLEOTIDE SEQUENCE [LARGE SCALE GENOMIC DNA]</scope>
    <source>
        <strain evidence="3 4">TH019</strain>
    </source>
</reference>
<keyword evidence="1" id="KW-0732">Signal</keyword>
<keyword evidence="4" id="KW-1185">Reference proteome</keyword>
<evidence type="ECO:0000313" key="4">
    <source>
        <dbReference type="Proteomes" id="UP000216361"/>
    </source>
</evidence>
<comment type="caution">
    <text evidence="3">The sequence shown here is derived from an EMBL/GenBank/DDBJ whole genome shotgun (WGS) entry which is preliminary data.</text>
</comment>
<proteinExistence type="predicted"/>